<sequence length="149" mass="16782">MKTIDCKAEFKIFYHGSSSSANIENMLCPPEETGVLSETGRKKNLDRVFFTEDIGLAKIYAGRAARSYGGEPRLYRVISPVDVVQMNDTKGATVYHAEWAFCEGNLKWKIWLKCCLLVGLKMGICLPKKLPWTCLIKTKSYGPLLNLLK</sequence>
<dbReference type="EMBL" id="KM407600">
    <property type="protein sequence ID" value="AIM50621.1"/>
    <property type="molecule type" value="Genomic_DNA"/>
</dbReference>
<dbReference type="Proteomes" id="UP000029363">
    <property type="component" value="Segment"/>
</dbReference>
<evidence type="ECO:0000313" key="1">
    <source>
        <dbReference type="EMBL" id="AIM50621.1"/>
    </source>
</evidence>
<protein>
    <submittedName>
        <fullName evidence="1">Uncharacterized protein</fullName>
    </submittedName>
</protein>
<keyword evidence="2" id="KW-1185">Reference proteome</keyword>
<dbReference type="RefSeq" id="YP_009100581.1">
    <property type="nucleotide sequence ID" value="NC_025437.1"/>
</dbReference>
<dbReference type="GeneID" id="22277287"/>
<accession>A0A088FVK8</accession>
<dbReference type="KEGG" id="vg:22277287"/>
<reference evidence="1 2" key="1">
    <citation type="submission" date="2014-08" db="EMBL/GenBank/DDBJ databases">
        <title>Isolation and development of bioluminescent reporter phages for bacterial dysentery.</title>
        <authorList>
            <person name="Schofield D.A."/>
            <person name="Wray D.J."/>
            <person name="Molineux I.J."/>
        </authorList>
    </citation>
    <scope>NUCLEOTIDE SEQUENCE [LARGE SCALE GENOMIC DNA]</scope>
</reference>
<proteinExistence type="predicted"/>
<evidence type="ECO:0000313" key="2">
    <source>
        <dbReference type="Proteomes" id="UP000029363"/>
    </source>
</evidence>
<organism evidence="1 2">
    <name type="scientific">Shigella phage Shf125875</name>
    <dbReference type="NCBI Taxonomy" id="1541825"/>
    <lineage>
        <taxon>Viruses</taxon>
        <taxon>Duplodnaviria</taxon>
        <taxon>Heunggongvirae</taxon>
        <taxon>Uroviricota</taxon>
        <taxon>Caudoviricetes</taxon>
        <taxon>Pantevenvirales</taxon>
        <taxon>Straboviridae</taxon>
        <taxon>Tevenvirinae</taxon>
        <taxon>Mosigvirus</taxon>
        <taxon>Mosigvirus utam</taxon>
    </lineage>
</organism>
<name>A0A088FVK8_9CAUD</name>